<dbReference type="InterPro" id="IPR014016">
    <property type="entry name" value="UvrD-like_ATP-bd"/>
</dbReference>
<evidence type="ECO:0000256" key="9">
    <source>
        <dbReference type="ARBA" id="ARBA00023204"/>
    </source>
</evidence>
<dbReference type="EMBL" id="LGGD01000009">
    <property type="protein sequence ID" value="KUK63717.1"/>
    <property type="molecule type" value="Genomic_DNA"/>
</dbReference>
<evidence type="ECO:0000259" key="15">
    <source>
        <dbReference type="PROSITE" id="PS51198"/>
    </source>
</evidence>
<dbReference type="InterPro" id="IPR011604">
    <property type="entry name" value="PDDEXK-like_dom_sf"/>
</dbReference>
<dbReference type="PATRIC" id="fig|2198.4.peg.243"/>
<evidence type="ECO:0000256" key="1">
    <source>
        <dbReference type="ARBA" id="ARBA00022722"/>
    </source>
</evidence>
<evidence type="ECO:0000256" key="2">
    <source>
        <dbReference type="ARBA" id="ARBA00022741"/>
    </source>
</evidence>
<dbReference type="InterPro" id="IPR014017">
    <property type="entry name" value="DNA_helicase_UvrD-like_C"/>
</dbReference>
<dbReference type="Pfam" id="PF12705">
    <property type="entry name" value="PDDEXK_1"/>
    <property type="match status" value="1"/>
</dbReference>
<dbReference type="GO" id="GO:0004527">
    <property type="term" value="F:exonuclease activity"/>
    <property type="evidence" value="ECO:0007669"/>
    <property type="project" value="UniProtKB-KW"/>
</dbReference>
<evidence type="ECO:0000256" key="8">
    <source>
        <dbReference type="ARBA" id="ARBA00023125"/>
    </source>
</evidence>
<dbReference type="Pfam" id="PF13361">
    <property type="entry name" value="UvrD_C"/>
    <property type="match status" value="2"/>
</dbReference>
<keyword evidence="1" id="KW-0540">Nuclease</keyword>
<comment type="catalytic activity">
    <reaction evidence="13">
        <text>ATP + H2O = ADP + phosphate + H(+)</text>
        <dbReference type="Rhea" id="RHEA:13065"/>
        <dbReference type="ChEBI" id="CHEBI:15377"/>
        <dbReference type="ChEBI" id="CHEBI:15378"/>
        <dbReference type="ChEBI" id="CHEBI:30616"/>
        <dbReference type="ChEBI" id="CHEBI:43474"/>
        <dbReference type="ChEBI" id="CHEBI:456216"/>
        <dbReference type="EC" id="5.6.2.4"/>
    </reaction>
</comment>
<evidence type="ECO:0000256" key="3">
    <source>
        <dbReference type="ARBA" id="ARBA00022763"/>
    </source>
</evidence>
<keyword evidence="10" id="KW-0413">Isomerase</keyword>
<keyword evidence="8" id="KW-0238">DNA-binding</keyword>
<name>A0A117LRP3_9EURY</name>
<dbReference type="GO" id="GO:0000725">
    <property type="term" value="P:recombinational repair"/>
    <property type="evidence" value="ECO:0007669"/>
    <property type="project" value="TreeGrafter"/>
</dbReference>
<dbReference type="Pfam" id="PF00580">
    <property type="entry name" value="UvrD-helicase"/>
    <property type="match status" value="1"/>
</dbReference>
<gene>
    <name evidence="17" type="ORF">XD82_0155</name>
</gene>
<feature type="binding site" evidence="14">
    <location>
        <begin position="22"/>
        <end position="29"/>
    </location>
    <ligand>
        <name>ATP</name>
        <dbReference type="ChEBI" id="CHEBI:30616"/>
    </ligand>
</feature>
<evidence type="ECO:0000313" key="17">
    <source>
        <dbReference type="EMBL" id="KUK63717.1"/>
    </source>
</evidence>
<keyword evidence="6" id="KW-0269">Exonuclease</keyword>
<feature type="domain" description="UvrD-like helicase C-terminal" evidence="16">
    <location>
        <begin position="452"/>
        <end position="757"/>
    </location>
</feature>
<keyword evidence="9" id="KW-0234">DNA repair</keyword>
<protein>
    <recommendedName>
        <fullName evidence="12">DNA 3'-5' helicase</fullName>
        <ecNumber evidence="12">5.6.2.4</ecNumber>
    </recommendedName>
</protein>
<organism evidence="17 18">
    <name type="scientific">Methanoculleus marisnigri</name>
    <dbReference type="NCBI Taxonomy" id="2198"/>
    <lineage>
        <taxon>Archaea</taxon>
        <taxon>Methanobacteriati</taxon>
        <taxon>Methanobacteriota</taxon>
        <taxon>Stenosarchaea group</taxon>
        <taxon>Methanomicrobia</taxon>
        <taxon>Methanomicrobiales</taxon>
        <taxon>Methanomicrobiaceae</taxon>
        <taxon>Methanoculleus</taxon>
    </lineage>
</organism>
<evidence type="ECO:0000256" key="13">
    <source>
        <dbReference type="ARBA" id="ARBA00048988"/>
    </source>
</evidence>
<dbReference type="Gene3D" id="3.90.320.10">
    <property type="match status" value="1"/>
</dbReference>
<keyword evidence="2 14" id="KW-0547">Nucleotide-binding</keyword>
<evidence type="ECO:0000256" key="14">
    <source>
        <dbReference type="PROSITE-ProRule" id="PRU00560"/>
    </source>
</evidence>
<dbReference type="GO" id="GO:0005829">
    <property type="term" value="C:cytosol"/>
    <property type="evidence" value="ECO:0007669"/>
    <property type="project" value="TreeGrafter"/>
</dbReference>
<dbReference type="Gene3D" id="1.10.486.10">
    <property type="entry name" value="PCRA, domain 4"/>
    <property type="match status" value="1"/>
</dbReference>
<comment type="catalytic activity">
    <reaction evidence="11">
        <text>Couples ATP hydrolysis with the unwinding of duplex DNA by translocating in the 3'-5' direction.</text>
        <dbReference type="EC" id="5.6.2.4"/>
    </reaction>
</comment>
<dbReference type="SUPFAM" id="SSF52980">
    <property type="entry name" value="Restriction endonuclease-like"/>
    <property type="match status" value="1"/>
</dbReference>
<feature type="domain" description="UvrD-like helicase ATP-binding" evidence="15">
    <location>
        <begin position="1"/>
        <end position="451"/>
    </location>
</feature>
<accession>A0A117LRP3</accession>
<dbReference type="Gene3D" id="3.40.50.300">
    <property type="entry name" value="P-loop containing nucleotide triphosphate hydrolases"/>
    <property type="match status" value="4"/>
</dbReference>
<evidence type="ECO:0000256" key="10">
    <source>
        <dbReference type="ARBA" id="ARBA00023235"/>
    </source>
</evidence>
<dbReference type="PANTHER" id="PTHR11070:SF48">
    <property type="entry name" value="ATP-DEPENDENT HELICASE_NUCLEASE SUBUNIT A"/>
    <property type="match status" value="1"/>
</dbReference>
<evidence type="ECO:0000259" key="16">
    <source>
        <dbReference type="PROSITE" id="PS51217"/>
    </source>
</evidence>
<sequence>MGLTDRQKQAALDHARSKCVTAGAGTGKTYVLVQKYIDLLESRNDLSVANILALTFTEKAAAEMKIRVREALAKKEGARWDSLRDEFLWANISTFHSFCAQVLREFPLEAGVAPGFAVLDERETARLRNEVIDAFVYSEPPETCRDALVGVLRMAGVHELKNTLERLSSRREVAEQFFAALAGSEEVVLDTWRAAVERCREEELAIFAAAAGASISTLQDLAARCPGAADPGLVYLRAVEPHLPSIAAGECGVVRALVEIHADSKFRANMGRKPNWKGDDLDRLREAYKNLNTCLKAHGEFLSLTIDLDDPFTRATLDYLRDLGVVFAAYSDAVDTEKRHRNALDFADLIDRTHRLFREHDAIVEAHFRRRFRFVLVDEFQDTDPVQNGIICSILGDLAQTSAKLFVVGDPKQSIYLFRDADVTQFKCTRDLIEQTLGGEAIPLDVNFRSTPAIVGFVNAIFGALMAESARPWEFQYEPLEAFRKDDAGSVEFLLVPKADGRQSGRRAEAEMVARKIQNLIEYEKRRVYWDREGKHLDEPRPAEYRDVAILLERRTNLATYEWALVRYGIPYHVHAGIGFYGRQEVYDLYNILRFLENALDDVALYGLLRSPYFGFSDARLYTVARSGSPENSLWERLEWFASEHSEVGITAAVQLLRSWLLHARRVSPADLLTRIVSGSGISIVLGGTPGGEQAAANVEKVVALVRNMEASGYGTLAEVVRELGTCIDDGEREGDAMLDLTTANAVSIMTVHASKGLEFPIVIVPDLAEPFRAGGNTVMVEDGLRLGVTIPDPANDHEREEAPILKVLKREYRQKEKAEQKRLFYVAVTRAKDHLILCGEMPIEVPKTLEGAKNRIGWLAHCVGLCDDVCIRGAAEITIPGEEPPLCISLVTDPAAICAEPQQIGPTHLFLPGDGAGVSGGIPPIQVDEEEHVYSASEIRQYLRCPLAYERKFRLNNPTQPIREASGVMDAKTRGLIVHEVFRGRDPGAVLRRYGVEDDSIVGEYQILYDRFRAAEVMQGVTNDYCEVPFRTSIGGVKFKGAIDRLVRRPDGTWVLIDYKTGAADVDHVPEKIEDYAVQITIYRLAAEHILGEAVKPFLYFVDSDRWVEVAVDGQRVPGEIRDAVSGIERQLFRMPECEGCSGNDGCRRSGRGA</sequence>
<dbReference type="InterPro" id="IPR038726">
    <property type="entry name" value="PDDEXK_AddAB-type"/>
</dbReference>
<dbReference type="PROSITE" id="PS51217">
    <property type="entry name" value="UVRD_HELICASE_CTER"/>
    <property type="match status" value="1"/>
</dbReference>
<dbReference type="GO" id="GO:0043138">
    <property type="term" value="F:3'-5' DNA helicase activity"/>
    <property type="evidence" value="ECO:0007669"/>
    <property type="project" value="UniProtKB-EC"/>
</dbReference>
<dbReference type="GO" id="GO:0033202">
    <property type="term" value="C:DNA helicase complex"/>
    <property type="evidence" value="ECO:0007669"/>
    <property type="project" value="TreeGrafter"/>
</dbReference>
<keyword evidence="7 14" id="KW-0067">ATP-binding</keyword>
<proteinExistence type="predicted"/>
<dbReference type="SUPFAM" id="SSF52540">
    <property type="entry name" value="P-loop containing nucleoside triphosphate hydrolases"/>
    <property type="match status" value="1"/>
</dbReference>
<evidence type="ECO:0000313" key="18">
    <source>
        <dbReference type="Proteomes" id="UP000054323"/>
    </source>
</evidence>
<dbReference type="GO" id="GO:0003677">
    <property type="term" value="F:DNA binding"/>
    <property type="evidence" value="ECO:0007669"/>
    <property type="project" value="UniProtKB-KW"/>
</dbReference>
<evidence type="ECO:0000256" key="12">
    <source>
        <dbReference type="ARBA" id="ARBA00034808"/>
    </source>
</evidence>
<dbReference type="InterPro" id="IPR011335">
    <property type="entry name" value="Restrct_endonuc-II-like"/>
</dbReference>
<keyword evidence="5 14" id="KW-0347">Helicase</keyword>
<evidence type="ECO:0000256" key="6">
    <source>
        <dbReference type="ARBA" id="ARBA00022839"/>
    </source>
</evidence>
<dbReference type="EC" id="5.6.2.4" evidence="12"/>
<dbReference type="GO" id="GO:0005524">
    <property type="term" value="F:ATP binding"/>
    <property type="evidence" value="ECO:0007669"/>
    <property type="project" value="UniProtKB-UniRule"/>
</dbReference>
<evidence type="ECO:0000256" key="4">
    <source>
        <dbReference type="ARBA" id="ARBA00022801"/>
    </source>
</evidence>
<keyword evidence="4 14" id="KW-0378">Hydrolase</keyword>
<dbReference type="PANTHER" id="PTHR11070">
    <property type="entry name" value="UVRD / RECB / PCRA DNA HELICASE FAMILY MEMBER"/>
    <property type="match status" value="1"/>
</dbReference>
<dbReference type="InterPro" id="IPR027417">
    <property type="entry name" value="P-loop_NTPase"/>
</dbReference>
<dbReference type="Proteomes" id="UP000054323">
    <property type="component" value="Unassembled WGS sequence"/>
</dbReference>
<reference evidence="18" key="1">
    <citation type="journal article" date="2015" name="MBio">
        <title>Genome-Resolved Metagenomic Analysis Reveals Roles for Candidate Phyla and Other Microbial Community Members in Biogeochemical Transformations in Oil Reservoirs.</title>
        <authorList>
            <person name="Hu P."/>
            <person name="Tom L."/>
            <person name="Singh A."/>
            <person name="Thomas B.C."/>
            <person name="Baker B.J."/>
            <person name="Piceno Y.M."/>
            <person name="Andersen G.L."/>
            <person name="Banfield J.F."/>
        </authorList>
    </citation>
    <scope>NUCLEOTIDE SEQUENCE [LARGE SCALE GENOMIC DNA]</scope>
</reference>
<dbReference type="PROSITE" id="PS51198">
    <property type="entry name" value="UVRD_HELICASE_ATP_BIND"/>
    <property type="match status" value="1"/>
</dbReference>
<dbReference type="InterPro" id="IPR000212">
    <property type="entry name" value="DNA_helicase_UvrD/REP"/>
</dbReference>
<evidence type="ECO:0000256" key="7">
    <source>
        <dbReference type="ARBA" id="ARBA00022840"/>
    </source>
</evidence>
<evidence type="ECO:0000256" key="11">
    <source>
        <dbReference type="ARBA" id="ARBA00034617"/>
    </source>
</evidence>
<dbReference type="AlphaFoldDB" id="A0A117LRP3"/>
<evidence type="ECO:0000256" key="5">
    <source>
        <dbReference type="ARBA" id="ARBA00022806"/>
    </source>
</evidence>
<keyword evidence="3" id="KW-0227">DNA damage</keyword>
<comment type="caution">
    <text evidence="17">The sequence shown here is derived from an EMBL/GenBank/DDBJ whole genome shotgun (WGS) entry which is preliminary data.</text>
</comment>